<dbReference type="AlphaFoldDB" id="A0A9Q3DYD2"/>
<accession>A0A9Q3DYD2</accession>
<keyword evidence="3" id="KW-1185">Reference proteome</keyword>
<feature type="transmembrane region" description="Helical" evidence="1">
    <location>
        <begin position="6"/>
        <end position="24"/>
    </location>
</feature>
<keyword evidence="1" id="KW-1133">Transmembrane helix</keyword>
<proteinExistence type="predicted"/>
<gene>
    <name evidence="2" type="ORF">O181_047707</name>
</gene>
<evidence type="ECO:0000256" key="1">
    <source>
        <dbReference type="SAM" id="Phobius"/>
    </source>
</evidence>
<evidence type="ECO:0000313" key="3">
    <source>
        <dbReference type="Proteomes" id="UP000765509"/>
    </source>
</evidence>
<dbReference type="Proteomes" id="UP000765509">
    <property type="component" value="Unassembled WGS sequence"/>
</dbReference>
<comment type="caution">
    <text evidence="2">The sequence shown here is derived from an EMBL/GenBank/DDBJ whole genome shotgun (WGS) entry which is preliminary data.</text>
</comment>
<protein>
    <submittedName>
        <fullName evidence="2">Uncharacterized protein</fullName>
    </submittedName>
</protein>
<dbReference type="OrthoDB" id="2505821at2759"/>
<dbReference type="EMBL" id="AVOT02020049">
    <property type="protein sequence ID" value="MBW0507992.1"/>
    <property type="molecule type" value="Genomic_DNA"/>
</dbReference>
<name>A0A9Q3DYD2_9BASI</name>
<organism evidence="2 3">
    <name type="scientific">Austropuccinia psidii MF-1</name>
    <dbReference type="NCBI Taxonomy" id="1389203"/>
    <lineage>
        <taxon>Eukaryota</taxon>
        <taxon>Fungi</taxon>
        <taxon>Dikarya</taxon>
        <taxon>Basidiomycota</taxon>
        <taxon>Pucciniomycotina</taxon>
        <taxon>Pucciniomycetes</taxon>
        <taxon>Pucciniales</taxon>
        <taxon>Sphaerophragmiaceae</taxon>
        <taxon>Austropuccinia</taxon>
    </lineage>
</organism>
<keyword evidence="1" id="KW-0472">Membrane</keyword>
<keyword evidence="1" id="KW-0812">Transmembrane</keyword>
<sequence length="142" mass="16069">MEGGVIIYGMASIMMATLFSLAWYHKYRHRQRQAIPRLGCFNPWYQEELFNEGQLIGLFQMGCQDLFSLESSLTLHVSNGSHQDIRGLTLEEKLGVTLYRLGHGSSYETVGHLFNIGKSMAYKASQAIVQGILVVWHDLTIT</sequence>
<reference evidence="2" key="1">
    <citation type="submission" date="2021-03" db="EMBL/GenBank/DDBJ databases">
        <title>Draft genome sequence of rust myrtle Austropuccinia psidii MF-1, a brazilian biotype.</title>
        <authorList>
            <person name="Quecine M.C."/>
            <person name="Pachon D.M.R."/>
            <person name="Bonatelli M.L."/>
            <person name="Correr F.H."/>
            <person name="Franceschini L.M."/>
            <person name="Leite T.F."/>
            <person name="Margarido G.R.A."/>
            <person name="Almeida C.A."/>
            <person name="Ferrarezi J.A."/>
            <person name="Labate C.A."/>
        </authorList>
    </citation>
    <scope>NUCLEOTIDE SEQUENCE</scope>
    <source>
        <strain evidence="2">MF-1</strain>
    </source>
</reference>
<evidence type="ECO:0000313" key="2">
    <source>
        <dbReference type="EMBL" id="MBW0507992.1"/>
    </source>
</evidence>